<sequence>MEARRRRPWGASLSQPFVLIFRPRGNPGARANHSLLGQLLQGVVPFACARARSLVLGANGDGCRAGVAWPSIGGVAPRLPLDVAAAVVPILAAVEDVQIQPKLIAKSHGGVVMPSHKMGSERVQDTVYCTLPTQLCRRAGAPAEREGASEASLVVVVVVVVICILLLSTRQTGSLPRHDQQNPVADRASIKASIILVPSSLQPMACPVDI</sequence>
<feature type="transmembrane region" description="Helical" evidence="1">
    <location>
        <begin position="147"/>
        <end position="167"/>
    </location>
</feature>
<keyword evidence="1" id="KW-1133">Transmembrane helix</keyword>
<name>A0A9P4KH27_9PLEO</name>
<reference evidence="3" key="1">
    <citation type="journal article" date="2020" name="Stud. Mycol.">
        <title>101 Dothideomycetes genomes: A test case for predicting lifestyles and emergence of pathogens.</title>
        <authorList>
            <person name="Haridas S."/>
            <person name="Albert R."/>
            <person name="Binder M."/>
            <person name="Bloem J."/>
            <person name="LaButti K."/>
            <person name="Salamov A."/>
            <person name="Andreopoulos B."/>
            <person name="Baker S."/>
            <person name="Barry K."/>
            <person name="Bills G."/>
            <person name="Bluhm B."/>
            <person name="Cannon C."/>
            <person name="Castanera R."/>
            <person name="Culley D."/>
            <person name="Daum C."/>
            <person name="Ezra D."/>
            <person name="Gonzalez J."/>
            <person name="Henrissat B."/>
            <person name="Kuo A."/>
            <person name="Liang C."/>
            <person name="Lipzen A."/>
            <person name="Lutzoni F."/>
            <person name="Magnuson J."/>
            <person name="Mondo S."/>
            <person name="Nolan M."/>
            <person name="Ohm R."/>
            <person name="Pangilinan J."/>
            <person name="Park H.-J."/>
            <person name="Ramirez L."/>
            <person name="Alfaro M."/>
            <person name="Sun H."/>
            <person name="Tritt A."/>
            <person name="Yoshinaga Y."/>
            <person name="Zwiers L.-H."/>
            <person name="Turgeon B."/>
            <person name="Goodwin S."/>
            <person name="Spatafora J."/>
            <person name="Crous P."/>
            <person name="Grigoriev I."/>
        </authorList>
    </citation>
    <scope>NUCLEOTIDE SEQUENCE [LARGE SCALE GENOMIC DNA]</scope>
    <source>
        <strain evidence="3">CBS 304.66</strain>
    </source>
</reference>
<dbReference type="EMBL" id="ML986586">
    <property type="protein sequence ID" value="KAF2268561.1"/>
    <property type="molecule type" value="Genomic_DNA"/>
</dbReference>
<protein>
    <submittedName>
        <fullName evidence="2">Uncharacterized protein</fullName>
    </submittedName>
</protein>
<comment type="caution">
    <text evidence="2">The sequence shown here is derived from an EMBL/GenBank/DDBJ whole genome shotgun (WGS) entry which is preliminary data.</text>
</comment>
<accession>A0A9P4KH27</accession>
<gene>
    <name evidence="2" type="ORF">CC78DRAFT_576049</name>
</gene>
<keyword evidence="1" id="KW-0472">Membrane</keyword>
<organism evidence="2 3">
    <name type="scientific">Lojkania enalia</name>
    <dbReference type="NCBI Taxonomy" id="147567"/>
    <lineage>
        <taxon>Eukaryota</taxon>
        <taxon>Fungi</taxon>
        <taxon>Dikarya</taxon>
        <taxon>Ascomycota</taxon>
        <taxon>Pezizomycotina</taxon>
        <taxon>Dothideomycetes</taxon>
        <taxon>Pleosporomycetidae</taxon>
        <taxon>Pleosporales</taxon>
        <taxon>Pleosporales incertae sedis</taxon>
        <taxon>Lojkania</taxon>
    </lineage>
</organism>
<proteinExistence type="predicted"/>
<keyword evidence="3" id="KW-1185">Reference proteome</keyword>
<evidence type="ECO:0000313" key="2">
    <source>
        <dbReference type="EMBL" id="KAF2268561.1"/>
    </source>
</evidence>
<keyword evidence="1" id="KW-0812">Transmembrane</keyword>
<evidence type="ECO:0000256" key="1">
    <source>
        <dbReference type="SAM" id="Phobius"/>
    </source>
</evidence>
<dbReference type="AlphaFoldDB" id="A0A9P4KH27"/>
<evidence type="ECO:0000313" key="3">
    <source>
        <dbReference type="Proteomes" id="UP000800093"/>
    </source>
</evidence>
<dbReference type="Proteomes" id="UP000800093">
    <property type="component" value="Unassembled WGS sequence"/>
</dbReference>